<proteinExistence type="predicted"/>
<dbReference type="Proteomes" id="UP000019377">
    <property type="component" value="Unassembled WGS sequence"/>
</dbReference>
<name>V5E3X9_KALBG</name>
<dbReference type="EMBL" id="KI545893">
    <property type="protein sequence ID" value="EST04891.1"/>
    <property type="molecule type" value="Genomic_DNA"/>
</dbReference>
<dbReference type="OrthoDB" id="1099063at2759"/>
<gene>
    <name evidence="1" type="ORF">PSEUBRA_SCAF7g04427</name>
</gene>
<evidence type="ECO:0000313" key="2">
    <source>
        <dbReference type="Proteomes" id="UP000019377"/>
    </source>
</evidence>
<dbReference type="AlphaFoldDB" id="V5E3X9"/>
<protein>
    <submittedName>
        <fullName evidence="1">Uncharacterized protein</fullName>
    </submittedName>
</protein>
<sequence>MAVHAGTSLDTYDEHPRGGPAICFNGRTMYVASSHLLRHALSALFHDTFLHLESARFEGRSKAGSAWPGISPFVKRSTASETSSDGAWQDKLVVRLRFEGISRVSSHPHTYTVIFKYEFDRKTGMIGRHVVDNIQPVPGSKVWAGLSHAWGNLTPAGAAGGGAAPPACSTVKVVRRDVQHICKAPLS</sequence>
<organism evidence="1 2">
    <name type="scientific">Kalmanozyma brasiliensis (strain GHG001)</name>
    <name type="common">Yeast</name>
    <name type="synonym">Pseudozyma brasiliensis</name>
    <dbReference type="NCBI Taxonomy" id="1365824"/>
    <lineage>
        <taxon>Eukaryota</taxon>
        <taxon>Fungi</taxon>
        <taxon>Dikarya</taxon>
        <taxon>Basidiomycota</taxon>
        <taxon>Ustilaginomycotina</taxon>
        <taxon>Ustilaginomycetes</taxon>
        <taxon>Ustilaginales</taxon>
        <taxon>Ustilaginaceae</taxon>
        <taxon>Kalmanozyma</taxon>
    </lineage>
</organism>
<keyword evidence="2" id="KW-1185">Reference proteome</keyword>
<evidence type="ECO:0000313" key="1">
    <source>
        <dbReference type="EMBL" id="EST04891.1"/>
    </source>
</evidence>
<dbReference type="eggNOG" id="ENOG502SNWB">
    <property type="taxonomic scope" value="Eukaryota"/>
</dbReference>
<dbReference type="STRING" id="1365824.V5E3X9"/>
<dbReference type="HOGENOM" id="CLU_1448304_0_0_1"/>
<reference evidence="2" key="1">
    <citation type="journal article" date="2013" name="Genome Announc.">
        <title>Draft genome sequence of Pseudozyma brasiliensis sp. nov. strain GHG001, a high producer of endo-1,4-xylanase isolated from an insect pest of sugarcane.</title>
        <authorList>
            <person name="Oliveira J.V.D.C."/>
            <person name="dos Santos R.A.C."/>
            <person name="Borges T.A."/>
            <person name="Riano-Pachon D.M."/>
            <person name="Goldman G.H."/>
        </authorList>
    </citation>
    <scope>NUCLEOTIDE SEQUENCE [LARGE SCALE GENOMIC DNA]</scope>
    <source>
        <strain evidence="2">GHG001</strain>
    </source>
</reference>
<accession>V5E3X9</accession>